<accession>A0A9W5B1R2</accession>
<reference evidence="1 2" key="1">
    <citation type="submission" date="2016-01" db="EMBL/GenBank/DDBJ databases">
        <authorList>
            <person name="Regsiter A."/>
            <person name="william w."/>
        </authorList>
    </citation>
    <scope>NUCLEOTIDE SEQUENCE [LARGE SCALE GENOMIC DNA]</scope>
    <source>
        <strain evidence="1 2">CFBP 5494</strain>
    </source>
</reference>
<dbReference type="EMBL" id="FBVY01000014">
    <property type="protein sequence ID" value="CUW92432.1"/>
    <property type="molecule type" value="Genomic_DNA"/>
</dbReference>
<comment type="caution">
    <text evidence="1">The sequence shown here is derived from an EMBL/GenBank/DDBJ whole genome shotgun (WGS) entry which is preliminary data.</text>
</comment>
<evidence type="ECO:0000313" key="1">
    <source>
        <dbReference type="EMBL" id="CUW92432.1"/>
    </source>
</evidence>
<proteinExistence type="predicted"/>
<dbReference type="AlphaFoldDB" id="A0A9W5B1R2"/>
<name>A0A9W5B1R2_9HYPH</name>
<sequence length="49" mass="5506">MTVPTPSTIQIPLHFWNSSRLHLSGFLRADLELYDQTALILNGADFAYA</sequence>
<keyword evidence="2" id="KW-1185">Reference proteome</keyword>
<evidence type="ECO:0000313" key="2">
    <source>
        <dbReference type="Proteomes" id="UP000191933"/>
    </source>
</evidence>
<organism evidence="1 2">
    <name type="scientific">Agrobacterium genomosp. 2 str. CFBP 5494</name>
    <dbReference type="NCBI Taxonomy" id="1183436"/>
    <lineage>
        <taxon>Bacteria</taxon>
        <taxon>Pseudomonadati</taxon>
        <taxon>Pseudomonadota</taxon>
        <taxon>Alphaproteobacteria</taxon>
        <taxon>Hyphomicrobiales</taxon>
        <taxon>Rhizobiaceae</taxon>
        <taxon>Rhizobium/Agrobacterium group</taxon>
        <taxon>Agrobacterium</taxon>
        <taxon>Agrobacterium tumefaciens complex</taxon>
    </lineage>
</organism>
<gene>
    <name evidence="1" type="ORF">AGR2A_Cc30314</name>
</gene>
<dbReference type="Proteomes" id="UP000191933">
    <property type="component" value="Unassembled WGS sequence"/>
</dbReference>
<protein>
    <submittedName>
        <fullName evidence="1">Uncharacterized protein</fullName>
    </submittedName>
</protein>